<feature type="domain" description="GST C-terminal" evidence="6">
    <location>
        <begin position="61"/>
        <end position="189"/>
    </location>
</feature>
<dbReference type="AlphaFoldDB" id="A0A8B7Y5G5"/>
<sequence>MTASLTLNQLTSWPISMKLSLKYLSGLLQRKTKKLSNAGWTWSKPVQRPMKFLTYRFPCGPFAGHMEIDQRLAGLAGHRERNPEGYTFHRMVQEGVLNDCNVKAAIETIHDALQKLEARLADHDWLVGDQISLADYCWGPNVYCCMEEYMLGFPMGRYPAVRAWYKRLFQDEAFQRGVISYSSVPLKPVLAIKNYIQEFLGNSVSCFEREVKPNWAPSVALSVILLVSSSLLSYASITAATGVSSAALNTGLVALWLGALYSCYKKARTATKSVYFSGIHSMRALLTKSYGSEVPMVCETHPRPKVVLPDDVLVRVHAASINPIDFKMEEGYGKTALNFLRRKLKMAAGDGREFPLILGKDFSGVVEAVGESVSKVKVGDEVWGALSFVPLPGTFAEYVLVKEGLVTQKPSSLTHVQQAALSYVAMTTWGALVRAAGLSSENTAGKRVLVLAGTGGVGSFAIQLVKAWGGHVTTSCSTSGRELVEKLGADEVVDYTKIDLESALKDKPRFDVVLDSLGPASYQTCLNLCKRGGCVVTVDSPALLALDKHGLLLGIPKAIYDLCRISIPQKLFHGRSFKYGFVAPSSDALDVVAGLVEQDKIKPVVEKVYNMEDGNEALEHVRKGHARGKTVLVMKPDE</sequence>
<evidence type="ECO:0000313" key="7">
    <source>
        <dbReference type="Proteomes" id="UP000694845"/>
    </source>
</evidence>
<dbReference type="Pfam" id="PF08240">
    <property type="entry name" value="ADH_N"/>
    <property type="match status" value="1"/>
</dbReference>
<dbReference type="Gene3D" id="3.90.180.10">
    <property type="entry name" value="Medium-chain alcohol dehydrogenases, catalytic domain"/>
    <property type="match status" value="1"/>
</dbReference>
<dbReference type="SUPFAM" id="SSF47616">
    <property type="entry name" value="GST C-terminal domain-like"/>
    <property type="match status" value="1"/>
</dbReference>
<proteinExistence type="inferred from homology"/>
<dbReference type="SMART" id="SM00829">
    <property type="entry name" value="PKS_ER"/>
    <property type="match status" value="1"/>
</dbReference>
<dbReference type="GeneID" id="110978074"/>
<dbReference type="Gene3D" id="3.40.50.720">
    <property type="entry name" value="NAD(P)-binding Rossmann-like Domain"/>
    <property type="match status" value="1"/>
</dbReference>
<dbReference type="InterPro" id="IPR037397">
    <property type="entry name" value="RTN4IP1"/>
</dbReference>
<dbReference type="OMA" id="VCETHPR"/>
<reference evidence="8" key="1">
    <citation type="submission" date="2025-08" db="UniProtKB">
        <authorList>
            <consortium name="RefSeq"/>
        </authorList>
    </citation>
    <scope>IDENTIFICATION</scope>
</reference>
<dbReference type="GO" id="GO:0005739">
    <property type="term" value="C:mitochondrion"/>
    <property type="evidence" value="ECO:0007669"/>
    <property type="project" value="UniProtKB-SubCell"/>
</dbReference>
<organism evidence="7 8">
    <name type="scientific">Acanthaster planci</name>
    <name type="common">Crown-of-thorns starfish</name>
    <dbReference type="NCBI Taxonomy" id="133434"/>
    <lineage>
        <taxon>Eukaryota</taxon>
        <taxon>Metazoa</taxon>
        <taxon>Echinodermata</taxon>
        <taxon>Eleutherozoa</taxon>
        <taxon>Asterozoa</taxon>
        <taxon>Asteroidea</taxon>
        <taxon>Valvatacea</taxon>
        <taxon>Valvatida</taxon>
        <taxon>Acanthasteridae</taxon>
        <taxon>Acanthaster</taxon>
    </lineage>
</organism>
<dbReference type="RefSeq" id="XP_022088439.1">
    <property type="nucleotide sequence ID" value="XM_022232747.1"/>
</dbReference>
<dbReference type="Pfam" id="PF13602">
    <property type="entry name" value="ADH_zinc_N_2"/>
    <property type="match status" value="1"/>
</dbReference>
<keyword evidence="5" id="KW-0496">Mitochondrion</keyword>
<dbReference type="Gene3D" id="1.20.1050.10">
    <property type="match status" value="1"/>
</dbReference>
<evidence type="ECO:0000256" key="5">
    <source>
        <dbReference type="ARBA" id="ARBA00023128"/>
    </source>
</evidence>
<accession>A0A8B7Y5G5</accession>
<dbReference type="InterPro" id="IPR050700">
    <property type="entry name" value="YIM1/Zinc_Alcohol_DH_Fams"/>
</dbReference>
<dbReference type="PANTHER" id="PTHR11695">
    <property type="entry name" value="ALCOHOL DEHYDROGENASE RELATED"/>
    <property type="match status" value="1"/>
</dbReference>
<evidence type="ECO:0000256" key="3">
    <source>
        <dbReference type="ARBA" id="ARBA00022946"/>
    </source>
</evidence>
<protein>
    <submittedName>
        <fullName evidence="8">Reticulon-4-interacting protein 1 homolog, mitochondrial-like</fullName>
    </submittedName>
</protein>
<comment type="similarity">
    <text evidence="2">Belongs to the zinc-containing alcohol dehydrogenase family. Quinone oxidoreductase subfamily.</text>
</comment>
<dbReference type="Proteomes" id="UP000694845">
    <property type="component" value="Unplaced"/>
</dbReference>
<evidence type="ECO:0000313" key="8">
    <source>
        <dbReference type="RefSeq" id="XP_022088439.1"/>
    </source>
</evidence>
<keyword evidence="4" id="KW-0560">Oxidoreductase</keyword>
<comment type="subcellular location">
    <subcellularLocation>
        <location evidence="1">Mitochondrion</location>
    </subcellularLocation>
</comment>
<evidence type="ECO:0000256" key="2">
    <source>
        <dbReference type="ARBA" id="ARBA00010371"/>
    </source>
</evidence>
<dbReference type="InterPro" id="IPR036291">
    <property type="entry name" value="NAD(P)-bd_dom_sf"/>
</dbReference>
<dbReference type="SUPFAM" id="SSF50129">
    <property type="entry name" value="GroES-like"/>
    <property type="match status" value="1"/>
</dbReference>
<evidence type="ECO:0000259" key="6">
    <source>
        <dbReference type="PROSITE" id="PS50405"/>
    </source>
</evidence>
<dbReference type="InterPro" id="IPR010987">
    <property type="entry name" value="Glutathione-S-Trfase_C-like"/>
</dbReference>
<evidence type="ECO:0000256" key="4">
    <source>
        <dbReference type="ARBA" id="ARBA00023002"/>
    </source>
</evidence>
<dbReference type="SUPFAM" id="SSF51735">
    <property type="entry name" value="NAD(P)-binding Rossmann-fold domains"/>
    <property type="match status" value="1"/>
</dbReference>
<dbReference type="PANTHER" id="PTHR11695:SF294">
    <property type="entry name" value="RETICULON-4-INTERACTING PROTEIN 1, MITOCHONDRIAL"/>
    <property type="match status" value="1"/>
</dbReference>
<gene>
    <name evidence="8" type="primary">LOC110978074</name>
</gene>
<dbReference type="KEGG" id="aplc:110978074"/>
<dbReference type="PROSITE" id="PS50405">
    <property type="entry name" value="GST_CTER"/>
    <property type="match status" value="1"/>
</dbReference>
<keyword evidence="3" id="KW-0809">Transit peptide</keyword>
<dbReference type="InterPro" id="IPR020843">
    <property type="entry name" value="ER"/>
</dbReference>
<dbReference type="InterPro" id="IPR036282">
    <property type="entry name" value="Glutathione-S-Trfase_C_sf"/>
</dbReference>
<dbReference type="OrthoDB" id="9930022at2759"/>
<dbReference type="Pfam" id="PF00043">
    <property type="entry name" value="GST_C"/>
    <property type="match status" value="1"/>
</dbReference>
<evidence type="ECO:0000256" key="1">
    <source>
        <dbReference type="ARBA" id="ARBA00004173"/>
    </source>
</evidence>
<dbReference type="GO" id="GO:0016491">
    <property type="term" value="F:oxidoreductase activity"/>
    <property type="evidence" value="ECO:0007669"/>
    <property type="project" value="UniProtKB-KW"/>
</dbReference>
<dbReference type="FunFam" id="3.40.50.720:FF:000147">
    <property type="entry name" value="Reticulon-4-interacting protein 1 homolog, mitochondrial"/>
    <property type="match status" value="1"/>
</dbReference>
<name>A0A8B7Y5G5_ACAPL</name>
<dbReference type="InterPro" id="IPR011032">
    <property type="entry name" value="GroES-like_sf"/>
</dbReference>
<dbReference type="InterPro" id="IPR013154">
    <property type="entry name" value="ADH-like_N"/>
</dbReference>
<dbReference type="InterPro" id="IPR004046">
    <property type="entry name" value="GST_C"/>
</dbReference>
<dbReference type="CDD" id="cd08248">
    <property type="entry name" value="RTN4I1"/>
    <property type="match status" value="1"/>
</dbReference>
<keyword evidence="7" id="KW-1185">Reference proteome</keyword>